<dbReference type="AlphaFoldDB" id="Q65UA6"/>
<keyword evidence="4 7" id="KW-0812">Transmembrane</keyword>
<dbReference type="EMBL" id="AE016827">
    <property type="protein sequence ID" value="AAU37454.1"/>
    <property type="molecule type" value="Genomic_DNA"/>
</dbReference>
<evidence type="ECO:0000256" key="5">
    <source>
        <dbReference type="ARBA" id="ARBA00022989"/>
    </source>
</evidence>
<feature type="transmembrane region" description="Helical" evidence="7">
    <location>
        <begin position="136"/>
        <end position="157"/>
    </location>
</feature>
<evidence type="ECO:0000256" key="3">
    <source>
        <dbReference type="ARBA" id="ARBA00022475"/>
    </source>
</evidence>
<keyword evidence="6 7" id="KW-0472">Membrane</keyword>
<dbReference type="eggNOG" id="COG0670">
    <property type="taxonomic scope" value="Bacteria"/>
</dbReference>
<feature type="transmembrane region" description="Helical" evidence="7">
    <location>
        <begin position="28"/>
        <end position="48"/>
    </location>
</feature>
<dbReference type="HOGENOM" id="CLU_058671_2_1_6"/>
<keyword evidence="3" id="KW-1003">Cell membrane</keyword>
<feature type="transmembrane region" description="Helical" evidence="7">
    <location>
        <begin position="54"/>
        <end position="73"/>
    </location>
</feature>
<keyword evidence="9" id="KW-1185">Reference proteome</keyword>
<dbReference type="RefSeq" id="WP_011200025.1">
    <property type="nucleotide sequence ID" value="NC_006300.1"/>
</dbReference>
<feature type="transmembrane region" description="Helical" evidence="7">
    <location>
        <begin position="163"/>
        <end position="181"/>
    </location>
</feature>
<feature type="transmembrane region" description="Helical" evidence="7">
    <location>
        <begin position="109"/>
        <end position="129"/>
    </location>
</feature>
<gene>
    <name evidence="8" type="ordered locus">MS0847</name>
</gene>
<comment type="subcellular location">
    <subcellularLocation>
        <location evidence="1">Cell membrane</location>
        <topology evidence="1">Multi-pass membrane protein</topology>
    </subcellularLocation>
</comment>
<dbReference type="STRING" id="221988.MS0847"/>
<evidence type="ECO:0000256" key="7">
    <source>
        <dbReference type="RuleBase" id="RU004379"/>
    </source>
</evidence>
<evidence type="ECO:0000313" key="8">
    <source>
        <dbReference type="EMBL" id="AAU37454.1"/>
    </source>
</evidence>
<evidence type="ECO:0000256" key="4">
    <source>
        <dbReference type="ARBA" id="ARBA00022692"/>
    </source>
</evidence>
<evidence type="ECO:0000256" key="1">
    <source>
        <dbReference type="ARBA" id="ARBA00004651"/>
    </source>
</evidence>
<dbReference type="GO" id="GO:0005886">
    <property type="term" value="C:plasma membrane"/>
    <property type="evidence" value="ECO:0007669"/>
    <property type="project" value="UniProtKB-SubCell"/>
</dbReference>
<sequence length="223" mass="23873">MADSRIVLDAREQSTSLLSTHKVLRNTYFLLGMTLAFSAFVAYISISLGLPHPGIIVTLVGFYGLLFLTNSLANSGWGILSAFAFTGFLGYTLGPILNVYIGAGLSETVVLALSGTAAVFFACSAYVLTTRKDMSFLSGMIFSLFIVLLLGMVASIFFQTPALHLAISGLFVIFSSAAILFETSNIIHGGETNYIRATVSLFVSIYNLFLSLLQLLGIFGGDD</sequence>
<dbReference type="Pfam" id="PF01027">
    <property type="entry name" value="Bax1-I"/>
    <property type="match status" value="1"/>
</dbReference>
<keyword evidence="5 7" id="KW-1133">Transmembrane helix</keyword>
<reference evidence="8 9" key="1">
    <citation type="journal article" date="2004" name="Nat. Biotechnol.">
        <title>The genome sequence of the capnophilic rumen bacterium Mannheimia succiniciproducens.</title>
        <authorList>
            <person name="Hong S.H."/>
            <person name="Kim J.S."/>
            <person name="Lee S.Y."/>
            <person name="In Y.H."/>
            <person name="Choi S.S."/>
            <person name="Rih J.-K."/>
            <person name="Kim C.H."/>
            <person name="Jeong H."/>
            <person name="Hur C.G."/>
            <person name="Kim J.J."/>
        </authorList>
    </citation>
    <scope>NUCLEOTIDE SEQUENCE [LARGE SCALE GENOMIC DNA]</scope>
    <source>
        <strain evidence="9">KCTC 0769BP / MBEL55E</strain>
    </source>
</reference>
<organism evidence="8 9">
    <name type="scientific">Mannheimia succiniciproducens (strain KCTC 0769BP / MBEL55E)</name>
    <dbReference type="NCBI Taxonomy" id="221988"/>
    <lineage>
        <taxon>Bacteria</taxon>
        <taxon>Pseudomonadati</taxon>
        <taxon>Pseudomonadota</taxon>
        <taxon>Gammaproteobacteria</taxon>
        <taxon>Pasteurellales</taxon>
        <taxon>Pasteurellaceae</taxon>
        <taxon>Basfia</taxon>
    </lineage>
</organism>
<dbReference type="OrthoDB" id="9813298at2"/>
<dbReference type="Proteomes" id="UP000000607">
    <property type="component" value="Chromosome"/>
</dbReference>
<proteinExistence type="inferred from homology"/>
<dbReference type="PANTHER" id="PTHR23291">
    <property type="entry name" value="BAX INHIBITOR-RELATED"/>
    <property type="match status" value="1"/>
</dbReference>
<evidence type="ECO:0000313" key="9">
    <source>
        <dbReference type="Proteomes" id="UP000000607"/>
    </source>
</evidence>
<evidence type="ECO:0008006" key="10">
    <source>
        <dbReference type="Google" id="ProtNLM"/>
    </source>
</evidence>
<dbReference type="KEGG" id="msu:MS0847"/>
<comment type="similarity">
    <text evidence="2 7">Belongs to the BI1 family.</text>
</comment>
<feature type="transmembrane region" description="Helical" evidence="7">
    <location>
        <begin position="193"/>
        <end position="219"/>
    </location>
</feature>
<name>Q65UA6_MANSM</name>
<dbReference type="InterPro" id="IPR006214">
    <property type="entry name" value="Bax_inhibitor_1-related"/>
</dbReference>
<evidence type="ECO:0000256" key="2">
    <source>
        <dbReference type="ARBA" id="ARBA00010350"/>
    </source>
</evidence>
<feature type="transmembrane region" description="Helical" evidence="7">
    <location>
        <begin position="80"/>
        <end position="103"/>
    </location>
</feature>
<evidence type="ECO:0000256" key="6">
    <source>
        <dbReference type="ARBA" id="ARBA00023136"/>
    </source>
</evidence>
<accession>Q65UA6</accession>
<dbReference type="PANTHER" id="PTHR23291:SF115">
    <property type="entry name" value="MODULATOR OF FTSH PROTEASE YCCA"/>
    <property type="match status" value="1"/>
</dbReference>
<protein>
    <recommendedName>
        <fullName evidence="10">YccA protein</fullName>
    </recommendedName>
</protein>
<dbReference type="CDD" id="cd10433">
    <property type="entry name" value="YccA_like"/>
    <property type="match status" value="1"/>
</dbReference>